<accession>A0A392QHU8</accession>
<sequence>MFGALTWELNPEAGASIGIVALIS</sequence>
<protein>
    <submittedName>
        <fullName evidence="1">Uncharacterized protein</fullName>
    </submittedName>
</protein>
<dbReference type="AlphaFoldDB" id="A0A392QHU8"/>
<evidence type="ECO:0000313" key="2">
    <source>
        <dbReference type="Proteomes" id="UP000265520"/>
    </source>
</evidence>
<name>A0A392QHU8_9FABA</name>
<keyword evidence="2" id="KW-1185">Reference proteome</keyword>
<reference evidence="1 2" key="1">
    <citation type="journal article" date="2018" name="Front. Plant Sci.">
        <title>Red Clover (Trifolium pratense) and Zigzag Clover (T. medium) - A Picture of Genomic Similarities and Differences.</title>
        <authorList>
            <person name="Dluhosova J."/>
            <person name="Istvanek J."/>
            <person name="Nedelnik J."/>
            <person name="Repkova J."/>
        </authorList>
    </citation>
    <scope>NUCLEOTIDE SEQUENCE [LARGE SCALE GENOMIC DNA]</scope>
    <source>
        <strain evidence="2">cv. 10/8</strain>
        <tissue evidence="1">Leaf</tissue>
    </source>
</reference>
<evidence type="ECO:0000313" key="1">
    <source>
        <dbReference type="EMBL" id="MCI23454.1"/>
    </source>
</evidence>
<dbReference type="EMBL" id="LXQA010136153">
    <property type="protein sequence ID" value="MCI23454.1"/>
    <property type="molecule type" value="Genomic_DNA"/>
</dbReference>
<organism evidence="1 2">
    <name type="scientific">Trifolium medium</name>
    <dbReference type="NCBI Taxonomy" id="97028"/>
    <lineage>
        <taxon>Eukaryota</taxon>
        <taxon>Viridiplantae</taxon>
        <taxon>Streptophyta</taxon>
        <taxon>Embryophyta</taxon>
        <taxon>Tracheophyta</taxon>
        <taxon>Spermatophyta</taxon>
        <taxon>Magnoliopsida</taxon>
        <taxon>eudicotyledons</taxon>
        <taxon>Gunneridae</taxon>
        <taxon>Pentapetalae</taxon>
        <taxon>rosids</taxon>
        <taxon>fabids</taxon>
        <taxon>Fabales</taxon>
        <taxon>Fabaceae</taxon>
        <taxon>Papilionoideae</taxon>
        <taxon>50 kb inversion clade</taxon>
        <taxon>NPAAA clade</taxon>
        <taxon>Hologalegina</taxon>
        <taxon>IRL clade</taxon>
        <taxon>Trifolieae</taxon>
        <taxon>Trifolium</taxon>
    </lineage>
</organism>
<dbReference type="Proteomes" id="UP000265520">
    <property type="component" value="Unassembled WGS sequence"/>
</dbReference>
<feature type="non-terminal residue" evidence="1">
    <location>
        <position position="24"/>
    </location>
</feature>
<proteinExistence type="predicted"/>
<comment type="caution">
    <text evidence="1">The sequence shown here is derived from an EMBL/GenBank/DDBJ whole genome shotgun (WGS) entry which is preliminary data.</text>
</comment>